<evidence type="ECO:0000259" key="3">
    <source>
        <dbReference type="SMART" id="SM00382"/>
    </source>
</evidence>
<dbReference type="PANTHER" id="PTHR32039:SF7">
    <property type="entry name" value="COMPETENCE PROTEIN COMM"/>
    <property type="match status" value="1"/>
</dbReference>
<gene>
    <name evidence="4" type="ORF">B0X71_14465</name>
</gene>
<protein>
    <submittedName>
        <fullName evidence="4">Magnesium chelatase</fullName>
    </submittedName>
</protein>
<comment type="similarity">
    <text evidence="1">Belongs to the Mg-chelatase subunits D/I family. ComM subfamily.</text>
</comment>
<dbReference type="NCBIfam" id="TIGR00368">
    <property type="entry name" value="YifB family Mg chelatase-like AAA ATPase"/>
    <property type="match status" value="1"/>
</dbReference>
<feature type="domain" description="AAA+ ATPase" evidence="3">
    <location>
        <begin position="219"/>
        <end position="399"/>
    </location>
</feature>
<evidence type="ECO:0000256" key="2">
    <source>
        <dbReference type="SAM" id="MobiDB-lite"/>
    </source>
</evidence>
<keyword evidence="5" id="KW-1185">Reference proteome</keyword>
<dbReference type="PANTHER" id="PTHR32039">
    <property type="entry name" value="MAGNESIUM-CHELATASE SUBUNIT CHLI"/>
    <property type="match status" value="1"/>
</dbReference>
<name>A0A1Q2L174_9BACL</name>
<dbReference type="InterPro" id="IPR027417">
    <property type="entry name" value="P-loop_NTPase"/>
</dbReference>
<dbReference type="OrthoDB" id="9813147at2"/>
<dbReference type="Gene3D" id="3.40.50.300">
    <property type="entry name" value="P-loop containing nucleotide triphosphate hydrolases"/>
    <property type="match status" value="1"/>
</dbReference>
<dbReference type="Pfam" id="PF13541">
    <property type="entry name" value="ChlI"/>
    <property type="match status" value="1"/>
</dbReference>
<dbReference type="InterPro" id="IPR045006">
    <property type="entry name" value="CHLI-like"/>
</dbReference>
<dbReference type="InterPro" id="IPR014721">
    <property type="entry name" value="Ribsml_uS5_D2-typ_fold_subgr"/>
</dbReference>
<dbReference type="InterPro" id="IPR004482">
    <property type="entry name" value="Mg_chelat-rel"/>
</dbReference>
<dbReference type="CDD" id="cd00009">
    <property type="entry name" value="AAA"/>
    <property type="match status" value="1"/>
</dbReference>
<dbReference type="SUPFAM" id="SSF52540">
    <property type="entry name" value="P-loop containing nucleoside triphosphate hydrolases"/>
    <property type="match status" value="1"/>
</dbReference>
<sequence length="513" mass="56586">MAIANYVYSVGMTGLKGQVIKVEATVRDDKEQCVIIGLPDASIKESKERILNCLHALNEDIDMKKITIHLSPADIRKQGTSYDAAMLLAVLQAMTKKPVVIPETTCVIAALTLGGQLTTFHSMIPTIHQAILLGFKKIYIPPIDISLFAKAADSELIRMPDMPTLLAHLEGKPSLFTDDFTLLPPEPIPEETDNVPHVCFSAIRGHAEAKRALTLAAAGGHHVLMTGPPGCGKSLLANAFHTILPDMTHEELLEVYSIYQLAKQARSLSERPPFRSPHHSSSEGAIIGGGRHPKPGELSLAHRGVLFLDELGHFPRRVIDTLRQPLESGFAVINRVEGSDQFPAAINLIAATNPCPCGYYGSNERYCTCSDKVRLKYMQKITGPIIDRMDFVLSMKSQSVLAQSTAETSEAIRRERVTVARDRQRTRYGMNTTNAIVPVKLFEERAGFTEMQRKKVADISFQEKLSSRASLKIMRLARTIADLEGTEWVTDPAIEEALQWKLQAGRVHGALIR</sequence>
<dbReference type="Proteomes" id="UP000188184">
    <property type="component" value="Chromosome"/>
</dbReference>
<dbReference type="SUPFAM" id="SSF54211">
    <property type="entry name" value="Ribosomal protein S5 domain 2-like"/>
    <property type="match status" value="1"/>
</dbReference>
<dbReference type="GO" id="GO:0005524">
    <property type="term" value="F:ATP binding"/>
    <property type="evidence" value="ECO:0007669"/>
    <property type="project" value="InterPro"/>
</dbReference>
<dbReference type="KEGG" id="pmar:B0X71_14465"/>
<dbReference type="Pfam" id="PF01078">
    <property type="entry name" value="Mg_chelatase"/>
    <property type="match status" value="1"/>
</dbReference>
<evidence type="ECO:0000313" key="4">
    <source>
        <dbReference type="EMBL" id="AQQ54189.1"/>
    </source>
</evidence>
<evidence type="ECO:0000313" key="5">
    <source>
        <dbReference type="Proteomes" id="UP000188184"/>
    </source>
</evidence>
<feature type="region of interest" description="Disordered" evidence="2">
    <location>
        <begin position="269"/>
        <end position="293"/>
    </location>
</feature>
<dbReference type="RefSeq" id="WP_077590081.1">
    <property type="nucleotide sequence ID" value="NZ_CP019640.1"/>
</dbReference>
<proteinExistence type="inferred from homology"/>
<reference evidence="4 5" key="1">
    <citation type="submission" date="2017-02" db="EMBL/GenBank/DDBJ databases">
        <title>The complete genomic sequence of a novel cold adapted crude oil-degrading bacterium Planococcus qaidamina Y42.</title>
        <authorList>
            <person name="Yang R."/>
        </authorList>
    </citation>
    <scope>NUCLEOTIDE SEQUENCE [LARGE SCALE GENOMIC DNA]</scope>
    <source>
        <strain evidence="4 5">Y42</strain>
    </source>
</reference>
<organism evidence="4 5">
    <name type="scientific">Planococcus lenghuensis</name>
    <dbReference type="NCBI Taxonomy" id="2213202"/>
    <lineage>
        <taxon>Bacteria</taxon>
        <taxon>Bacillati</taxon>
        <taxon>Bacillota</taxon>
        <taxon>Bacilli</taxon>
        <taxon>Bacillales</taxon>
        <taxon>Caryophanaceae</taxon>
        <taxon>Planococcus</taxon>
    </lineage>
</organism>
<evidence type="ECO:0000256" key="1">
    <source>
        <dbReference type="ARBA" id="ARBA00006354"/>
    </source>
</evidence>
<accession>A0A1Q2L174</accession>
<dbReference type="SMART" id="SM00382">
    <property type="entry name" value="AAA"/>
    <property type="match status" value="1"/>
</dbReference>
<dbReference type="Pfam" id="PF13335">
    <property type="entry name" value="Mg_chelatase_C"/>
    <property type="match status" value="1"/>
</dbReference>
<dbReference type="InterPro" id="IPR020568">
    <property type="entry name" value="Ribosomal_Su5_D2-typ_SF"/>
</dbReference>
<dbReference type="EMBL" id="CP019640">
    <property type="protein sequence ID" value="AQQ54189.1"/>
    <property type="molecule type" value="Genomic_DNA"/>
</dbReference>
<dbReference type="InterPro" id="IPR003593">
    <property type="entry name" value="AAA+_ATPase"/>
</dbReference>
<dbReference type="AlphaFoldDB" id="A0A1Q2L174"/>
<dbReference type="InterPro" id="IPR025158">
    <property type="entry name" value="Mg_chelat-rel_C"/>
</dbReference>
<dbReference type="Gene3D" id="3.30.230.10">
    <property type="match status" value="1"/>
</dbReference>
<dbReference type="InterPro" id="IPR000523">
    <property type="entry name" value="Mg_chelatse_chII-like_cat_dom"/>
</dbReference>